<keyword evidence="5 10" id="KW-0255">Endonuclease</keyword>
<evidence type="ECO:0000256" key="11">
    <source>
        <dbReference type="PIRSR" id="PIRSR004803-1"/>
    </source>
</evidence>
<keyword evidence="8 10" id="KW-0269">Exonuclease</keyword>
<dbReference type="InterPro" id="IPR036866">
    <property type="entry name" value="RibonucZ/Hydroxyglut_hydro"/>
</dbReference>
<sequence>MPAFQQDLRDILKIVPLSGFEEVGRNMMYIEWNRNIIIIDMGLRFPEEDTPGIDYIIPNISSLRGREKDILGVFITHGHLDHMGAIPYLIGSLGNPPVFTTPLTRGMILRRQEEFPRAPKLEVHTIRKDERKPIHLGPFTVENFHVNHNIPDSIGLSIATPLGTIVHSCDFKFDFSPVGDTPADIGRMAEIGSRGVLALLSDSTGAEHPGHSLSEAVIMDNLEEIFDKAKGRIIAATFSSLIGRIQQIFILAEKHGRKVALDGFSMKTNVEIAQNLGYIKIPRGMMISPNEAQKLPPQKVVLMCTGAQGEEGAVLMRIANREHRFLSIKKDDSVIFSSSIVPGNERQVQYLIDSLMRQGAEVYHYRMMDIHASGHAYQEDLKLLLNIMKPKFFIPIHGQFSMLKAHANIAASAGVKEENIVVASNGNVIELTKERISIAKNSIPAQYVFVDGLGIGDVKDVVLRDRQAMAKDGMFIVVAVIDTRARKIKGEPDIISRGFVYARESEDIIKEAKHRINTIVENTAREPVVNWPYVRDTIRERLGEFFYQKTKRRPMIIPIIIEV</sequence>
<evidence type="ECO:0000256" key="6">
    <source>
        <dbReference type="ARBA" id="ARBA00022801"/>
    </source>
</evidence>
<accession>A0A1G2PD11</accession>
<comment type="similarity">
    <text evidence="10">Belongs to the metallo-beta-lactamase superfamily. RNA-metabolizing metallo-beta-lactamase-like family. Bacterial RNase J subfamily.</text>
</comment>
<keyword evidence="13" id="KW-0106">Calcium</keyword>
<feature type="binding site" evidence="13">
    <location>
        <position position="397"/>
    </location>
    <ligand>
        <name>Zn(2+)</name>
        <dbReference type="ChEBI" id="CHEBI:29105"/>
        <label>1</label>
        <note>catalytic</note>
    </ligand>
</feature>
<comment type="subunit">
    <text evidence="10">Homodimer, may be a subunit of the RNA degradosome.</text>
</comment>
<dbReference type="InterPro" id="IPR041636">
    <property type="entry name" value="RNase_J_C"/>
</dbReference>
<organism evidence="15 16">
    <name type="scientific">Candidatus Terrybacteria bacterium RIFCSPHIGHO2_01_FULL_43_35</name>
    <dbReference type="NCBI Taxonomy" id="1802361"/>
    <lineage>
        <taxon>Bacteria</taxon>
        <taxon>Candidatus Terryibacteriota</taxon>
    </lineage>
</organism>
<feature type="active site" description="Proton acceptor" evidence="11">
    <location>
        <position position="375"/>
    </location>
</feature>
<dbReference type="GO" id="GO:0004521">
    <property type="term" value="F:RNA endonuclease activity"/>
    <property type="evidence" value="ECO:0007669"/>
    <property type="project" value="UniProtKB-UniRule"/>
</dbReference>
<feature type="binding site" evidence="13">
    <location>
        <position position="81"/>
    </location>
    <ligand>
        <name>Zn(2+)</name>
        <dbReference type="ChEBI" id="CHEBI:29105"/>
        <label>1</label>
        <note>catalytic</note>
    </ligand>
</feature>
<feature type="binding site" evidence="13">
    <location>
        <position position="52"/>
    </location>
    <ligand>
        <name>Ca(2+)</name>
        <dbReference type="ChEBI" id="CHEBI:29108"/>
    </ligand>
</feature>
<feature type="domain" description="Metallo-beta-lactamase" evidence="14">
    <location>
        <begin position="24"/>
        <end position="222"/>
    </location>
</feature>
<dbReference type="PANTHER" id="PTHR43694">
    <property type="entry name" value="RIBONUCLEASE J"/>
    <property type="match status" value="1"/>
</dbReference>
<evidence type="ECO:0000256" key="7">
    <source>
        <dbReference type="ARBA" id="ARBA00022833"/>
    </source>
</evidence>
<keyword evidence="4 13" id="KW-0479">Metal-binding</keyword>
<comment type="function">
    <text evidence="10">An RNase that has 5'-3' exonuclease and possibly endonuclease activity. Involved in maturation of rRNA and in some organisms also mRNA maturation and/or decay.</text>
</comment>
<dbReference type="Gene3D" id="3.10.20.580">
    <property type="match status" value="1"/>
</dbReference>
<protein>
    <recommendedName>
        <fullName evidence="10">Ribonuclease J</fullName>
        <shortName evidence="10">RNase J</shortName>
        <ecNumber evidence="10">3.1.-.-</ecNumber>
    </recommendedName>
</protein>
<evidence type="ECO:0000256" key="12">
    <source>
        <dbReference type="PIRSR" id="PIRSR004803-2"/>
    </source>
</evidence>
<proteinExistence type="inferred from homology"/>
<feature type="active site" description="Proton donor" evidence="11">
    <location>
        <position position="202"/>
    </location>
</feature>
<feature type="binding site" evidence="13">
    <location>
        <position position="170"/>
    </location>
    <ligand>
        <name>Zn(2+)</name>
        <dbReference type="ChEBI" id="CHEBI:29105"/>
        <label>1</label>
        <note>catalytic</note>
    </ligand>
</feature>
<evidence type="ECO:0000256" key="2">
    <source>
        <dbReference type="ARBA" id="ARBA00022490"/>
    </source>
</evidence>
<dbReference type="Pfam" id="PF12706">
    <property type="entry name" value="Lactamase_B_2"/>
    <property type="match status" value="1"/>
</dbReference>
<dbReference type="GO" id="GO:0005737">
    <property type="term" value="C:cytoplasm"/>
    <property type="evidence" value="ECO:0007669"/>
    <property type="project" value="UniProtKB-SubCell"/>
</dbReference>
<comment type="caution">
    <text evidence="15">The sequence shown here is derived from an EMBL/GenBank/DDBJ whole genome shotgun (WGS) entry which is preliminary data.</text>
</comment>
<dbReference type="InterPro" id="IPR004613">
    <property type="entry name" value="RNase_J"/>
</dbReference>
<comment type="subcellular location">
    <subcellularLocation>
        <location evidence="1 10">Cytoplasm</location>
    </subcellularLocation>
</comment>
<dbReference type="CDD" id="cd07714">
    <property type="entry name" value="RNaseJ_MBL-fold"/>
    <property type="match status" value="1"/>
</dbReference>
<dbReference type="HAMAP" id="MF_01491">
    <property type="entry name" value="RNase_J_bact"/>
    <property type="match status" value="1"/>
</dbReference>
<feature type="binding site" evidence="13">
    <location>
        <position position="148"/>
    </location>
    <ligand>
        <name>Zn(2+)</name>
        <dbReference type="ChEBI" id="CHEBI:29105"/>
        <label>1</label>
        <note>catalytic</note>
    </ligand>
</feature>
<evidence type="ECO:0000313" key="15">
    <source>
        <dbReference type="EMBL" id="OHA46173.1"/>
    </source>
</evidence>
<gene>
    <name evidence="10" type="primary">rnj</name>
    <name evidence="15" type="ORF">A2828_00680</name>
</gene>
<keyword evidence="9 10" id="KW-0694">RNA-binding</keyword>
<dbReference type="InterPro" id="IPR042173">
    <property type="entry name" value="RNase_J_2"/>
</dbReference>
<dbReference type="SUPFAM" id="SSF56281">
    <property type="entry name" value="Metallo-hydrolase/oxidoreductase"/>
    <property type="match status" value="1"/>
</dbReference>
<feature type="binding site" evidence="13">
    <location>
        <position position="77"/>
    </location>
    <ligand>
        <name>Zn(2+)</name>
        <dbReference type="ChEBI" id="CHEBI:29105"/>
        <label>1</label>
        <note>catalytic</note>
    </ligand>
</feature>
<dbReference type="AlphaFoldDB" id="A0A1G2PD11"/>
<feature type="binding site" evidence="13">
    <location>
        <position position="54"/>
    </location>
    <ligand>
        <name>Ca(2+)</name>
        <dbReference type="ChEBI" id="CHEBI:29108"/>
    </ligand>
</feature>
<dbReference type="EMBL" id="MHSR01000020">
    <property type="protein sequence ID" value="OHA46173.1"/>
    <property type="molecule type" value="Genomic_DNA"/>
</dbReference>
<dbReference type="GO" id="GO:0004534">
    <property type="term" value="F:5'-3' RNA exonuclease activity"/>
    <property type="evidence" value="ECO:0007669"/>
    <property type="project" value="UniProtKB-UniRule"/>
</dbReference>
<dbReference type="Pfam" id="PF17770">
    <property type="entry name" value="RNase_J_C"/>
    <property type="match status" value="1"/>
</dbReference>
<dbReference type="InterPro" id="IPR001279">
    <property type="entry name" value="Metallo-B-lactamas"/>
</dbReference>
<dbReference type="EC" id="3.1.-.-" evidence="10"/>
<comment type="cofactor">
    <cofactor evidence="13">
        <name>Zn(2+)</name>
        <dbReference type="ChEBI" id="CHEBI:29105"/>
    </cofactor>
    <text evidence="13">Binds 2 Zn(2+) ions per subunit. It is not clear if Zn(2+) or Mg(2+) is physiologically important.</text>
</comment>
<keyword evidence="6 10" id="KW-0378">Hydrolase</keyword>
<dbReference type="Gene3D" id="3.40.50.10710">
    <property type="entry name" value="Metallo-hydrolase/oxidoreductase"/>
    <property type="match status" value="1"/>
</dbReference>
<dbReference type="InterPro" id="IPR055132">
    <property type="entry name" value="RNase_J_b_CASP"/>
</dbReference>
<feature type="binding site" evidence="13">
    <location>
        <position position="451"/>
    </location>
    <ligand>
        <name>Ca(2+)</name>
        <dbReference type="ChEBI" id="CHEBI:29108"/>
    </ligand>
</feature>
<comment type="cofactor">
    <cofactor evidence="13">
        <name>Ca(2+)</name>
        <dbReference type="ChEBI" id="CHEBI:29108"/>
    </cofactor>
    <text evidence="13">Binds 1 Ca(2+) cation per subunit. Seen in 1 crystal structure, it is not clear if it is physiologically important.</text>
</comment>
<dbReference type="FunFam" id="3.10.20.580:FF:000001">
    <property type="entry name" value="Ribonuclease J"/>
    <property type="match status" value="1"/>
</dbReference>
<dbReference type="Gene3D" id="3.60.15.10">
    <property type="entry name" value="Ribonuclease Z/Hydroxyacylglutathione hydrolase-like"/>
    <property type="match status" value="1"/>
</dbReference>
<dbReference type="InterPro" id="IPR030854">
    <property type="entry name" value="RNase_J_bac"/>
</dbReference>
<feature type="binding site" evidence="13">
    <location>
        <position position="79"/>
    </location>
    <ligand>
        <name>Zn(2+)</name>
        <dbReference type="ChEBI" id="CHEBI:29105"/>
        <label>2</label>
        <note>catalytic</note>
    </ligand>
</feature>
<dbReference type="Pfam" id="PF07521">
    <property type="entry name" value="RMMBL"/>
    <property type="match status" value="1"/>
</dbReference>
<keyword evidence="2 10" id="KW-0963">Cytoplasm</keyword>
<dbReference type="PIRSF" id="PIRSF004803">
    <property type="entry name" value="RnjA"/>
    <property type="match status" value="1"/>
</dbReference>
<keyword evidence="7 13" id="KW-0862">Zinc</keyword>
<evidence type="ECO:0000256" key="5">
    <source>
        <dbReference type="ARBA" id="ARBA00022759"/>
    </source>
</evidence>
<dbReference type="GO" id="GO:0003723">
    <property type="term" value="F:RNA binding"/>
    <property type="evidence" value="ECO:0007669"/>
    <property type="project" value="UniProtKB-UniRule"/>
</dbReference>
<dbReference type="SMART" id="SM00849">
    <property type="entry name" value="Lactamase_B"/>
    <property type="match status" value="1"/>
</dbReference>
<evidence type="ECO:0000259" key="14">
    <source>
        <dbReference type="SMART" id="SM00849"/>
    </source>
</evidence>
<name>A0A1G2PD11_9BACT</name>
<dbReference type="GO" id="GO:0006364">
    <property type="term" value="P:rRNA processing"/>
    <property type="evidence" value="ECO:0007669"/>
    <property type="project" value="UniProtKB-UniRule"/>
</dbReference>
<evidence type="ECO:0000256" key="13">
    <source>
        <dbReference type="PIRSR" id="PIRSR004803-3"/>
    </source>
</evidence>
<keyword evidence="3 10" id="KW-0540">Nuclease</keyword>
<keyword evidence="10" id="KW-0698">rRNA processing</keyword>
<evidence type="ECO:0000256" key="1">
    <source>
        <dbReference type="ARBA" id="ARBA00004496"/>
    </source>
</evidence>
<dbReference type="GO" id="GO:0008270">
    <property type="term" value="F:zinc ion binding"/>
    <property type="evidence" value="ECO:0007669"/>
    <property type="project" value="InterPro"/>
</dbReference>
<evidence type="ECO:0000256" key="4">
    <source>
        <dbReference type="ARBA" id="ARBA00022723"/>
    </source>
</evidence>
<evidence type="ECO:0000256" key="8">
    <source>
        <dbReference type="ARBA" id="ARBA00022839"/>
    </source>
</evidence>
<feature type="binding site" evidence="13">
    <location>
        <position position="82"/>
    </location>
    <ligand>
        <name>Zn(2+)</name>
        <dbReference type="ChEBI" id="CHEBI:29105"/>
        <label>1</label>
        <note>catalytic</note>
    </ligand>
</feature>
<evidence type="ECO:0000256" key="10">
    <source>
        <dbReference type="HAMAP-Rule" id="MF_01491"/>
    </source>
</evidence>
<dbReference type="NCBIfam" id="TIGR00649">
    <property type="entry name" value="MG423"/>
    <property type="match status" value="1"/>
</dbReference>
<dbReference type="Proteomes" id="UP000178869">
    <property type="component" value="Unassembled WGS sequence"/>
</dbReference>
<dbReference type="PANTHER" id="PTHR43694:SF1">
    <property type="entry name" value="RIBONUCLEASE J"/>
    <property type="match status" value="1"/>
</dbReference>
<reference evidence="15 16" key="1">
    <citation type="journal article" date="2016" name="Nat. Commun.">
        <title>Thousands of microbial genomes shed light on interconnected biogeochemical processes in an aquifer system.</title>
        <authorList>
            <person name="Anantharaman K."/>
            <person name="Brown C.T."/>
            <person name="Hug L.A."/>
            <person name="Sharon I."/>
            <person name="Castelle C.J."/>
            <person name="Probst A.J."/>
            <person name="Thomas B.C."/>
            <person name="Singh A."/>
            <person name="Wilkins M.J."/>
            <person name="Karaoz U."/>
            <person name="Brodie E.L."/>
            <person name="Williams K.H."/>
            <person name="Hubbard S.S."/>
            <person name="Banfield J.F."/>
        </authorList>
    </citation>
    <scope>NUCLEOTIDE SEQUENCE [LARGE SCALE GENOMIC DNA]</scope>
</reference>
<evidence type="ECO:0000313" key="16">
    <source>
        <dbReference type="Proteomes" id="UP000178869"/>
    </source>
</evidence>
<dbReference type="InterPro" id="IPR011108">
    <property type="entry name" value="RMMBL"/>
</dbReference>
<feature type="binding site" evidence="10 12">
    <location>
        <begin position="371"/>
        <end position="375"/>
    </location>
    <ligand>
        <name>substrate</name>
    </ligand>
</feature>
<dbReference type="Pfam" id="PF22505">
    <property type="entry name" value="RNase_J_b_CASP"/>
    <property type="match status" value="1"/>
</dbReference>
<evidence type="ECO:0000256" key="9">
    <source>
        <dbReference type="ARBA" id="ARBA00022884"/>
    </source>
</evidence>
<evidence type="ECO:0000256" key="3">
    <source>
        <dbReference type="ARBA" id="ARBA00022722"/>
    </source>
</evidence>